<accession>A0A3G6YIW9</accession>
<reference evidence="1 2" key="1">
    <citation type="submission" date="2018-11" db="EMBL/GenBank/DDBJ databases">
        <authorList>
            <person name="Kuo S.-C."/>
            <person name="Chen F.-J."/>
            <person name="Liao Y.-C."/>
        </authorList>
    </citation>
    <scope>NUCLEOTIDE SEQUENCE [LARGE SCALE GENOMIC DNA]</scope>
    <source>
        <strain evidence="1 2">2014S06-099</strain>
    </source>
</reference>
<proteinExistence type="predicted"/>
<dbReference type="Proteomes" id="UP000254410">
    <property type="component" value="Chromosome"/>
</dbReference>
<name>A0A3G6YIW9_ACIPI</name>
<organism evidence="1 2">
    <name type="scientific">Acinetobacter pittii</name>
    <name type="common">Acinetobacter genomosp. 3</name>
    <dbReference type="NCBI Taxonomy" id="48296"/>
    <lineage>
        <taxon>Bacteria</taxon>
        <taxon>Pseudomonadati</taxon>
        <taxon>Pseudomonadota</taxon>
        <taxon>Gammaproteobacteria</taxon>
        <taxon>Moraxellales</taxon>
        <taxon>Moraxellaceae</taxon>
        <taxon>Acinetobacter</taxon>
        <taxon>Acinetobacter calcoaceticus/baumannii complex</taxon>
    </lineage>
</organism>
<gene>
    <name evidence="1" type="ORF">DKE52_002770</name>
</gene>
<dbReference type="EMBL" id="CP033540">
    <property type="protein sequence ID" value="AZC00066.1"/>
    <property type="molecule type" value="Genomic_DNA"/>
</dbReference>
<sequence>MALVRLLNAENPHEIRPHWRSLLHKEKVISSVTDFSSALNKALDQKIVSYIFNIRPQNIPEFLKDDNSS</sequence>
<evidence type="ECO:0000313" key="2">
    <source>
        <dbReference type="Proteomes" id="UP000254410"/>
    </source>
</evidence>
<protein>
    <submittedName>
        <fullName evidence="1">Uncharacterized protein</fullName>
    </submittedName>
</protein>
<evidence type="ECO:0000313" key="1">
    <source>
        <dbReference type="EMBL" id="AZC00066.1"/>
    </source>
</evidence>
<reference evidence="1 2" key="2">
    <citation type="submission" date="2018-12" db="EMBL/GenBank/DDBJ databases">
        <title>Molecular Epidemiology of Emerging Carbapenem-Resistance in Acinetobacter nosocomialis and Acinetobacter pittii in Taiwan, 2010-2014.</title>
        <authorList>
            <person name="Huang W.-C."/>
            <person name="Wang H.-Y."/>
            <person name="Lai J.-F."/>
            <person name="Lauderdale T.-L."/>
            <person name="Sytwu H.-K."/>
        </authorList>
    </citation>
    <scope>NUCLEOTIDE SEQUENCE [LARGE SCALE GENOMIC DNA]</scope>
    <source>
        <strain evidence="1 2">2014S06-099</strain>
    </source>
</reference>
<dbReference type="AlphaFoldDB" id="A0A3G6YIW9"/>